<dbReference type="InterPro" id="IPR050167">
    <property type="entry name" value="Ser_Thr_protein_kinase"/>
</dbReference>
<dbReference type="Pfam" id="PF00069">
    <property type="entry name" value="Pkinase"/>
    <property type="match status" value="1"/>
</dbReference>
<evidence type="ECO:0000313" key="7">
    <source>
        <dbReference type="EMBL" id="KAK8860813.1"/>
    </source>
</evidence>
<protein>
    <recommendedName>
        <fullName evidence="6">Protein kinase domain-containing protein</fullName>
    </recommendedName>
</protein>
<keyword evidence="1 5" id="KW-0418">Kinase</keyword>
<accession>A0ABR2ICP3</accession>
<keyword evidence="3 4" id="KW-0067">ATP-binding</keyword>
<dbReference type="PANTHER" id="PTHR23257">
    <property type="entry name" value="SERINE-THREONINE PROTEIN KINASE"/>
    <property type="match status" value="1"/>
</dbReference>
<evidence type="ECO:0000256" key="2">
    <source>
        <dbReference type="ARBA" id="ARBA00022741"/>
    </source>
</evidence>
<dbReference type="Proteomes" id="UP001470230">
    <property type="component" value="Unassembled WGS sequence"/>
</dbReference>
<comment type="similarity">
    <text evidence="5">Belongs to the protein kinase superfamily.</text>
</comment>
<dbReference type="InterPro" id="IPR011009">
    <property type="entry name" value="Kinase-like_dom_sf"/>
</dbReference>
<evidence type="ECO:0000256" key="3">
    <source>
        <dbReference type="ARBA" id="ARBA00022840"/>
    </source>
</evidence>
<dbReference type="PROSITE" id="PS00108">
    <property type="entry name" value="PROTEIN_KINASE_ST"/>
    <property type="match status" value="1"/>
</dbReference>
<keyword evidence="1 5" id="KW-0808">Transferase</keyword>
<keyword evidence="8" id="KW-1185">Reference proteome</keyword>
<comment type="caution">
    <text evidence="7">The sequence shown here is derived from an EMBL/GenBank/DDBJ whole genome shotgun (WGS) entry which is preliminary data.</text>
</comment>
<dbReference type="PRINTS" id="PR00109">
    <property type="entry name" value="TYRKINASE"/>
</dbReference>
<dbReference type="Gene3D" id="1.10.510.10">
    <property type="entry name" value="Transferase(Phosphotransferase) domain 1"/>
    <property type="match status" value="1"/>
</dbReference>
<dbReference type="PROSITE" id="PS50011">
    <property type="entry name" value="PROTEIN_KINASE_DOM"/>
    <property type="match status" value="1"/>
</dbReference>
<dbReference type="PROSITE" id="PS00107">
    <property type="entry name" value="PROTEIN_KINASE_ATP"/>
    <property type="match status" value="1"/>
</dbReference>
<dbReference type="InterPro" id="IPR001245">
    <property type="entry name" value="Ser-Thr/Tyr_kinase_cat_dom"/>
</dbReference>
<evidence type="ECO:0000259" key="6">
    <source>
        <dbReference type="PROSITE" id="PS50011"/>
    </source>
</evidence>
<reference evidence="7 8" key="1">
    <citation type="submission" date="2024-04" db="EMBL/GenBank/DDBJ databases">
        <title>Tritrichomonas musculus Genome.</title>
        <authorList>
            <person name="Alves-Ferreira E."/>
            <person name="Grigg M."/>
            <person name="Lorenzi H."/>
            <person name="Galac M."/>
        </authorList>
    </citation>
    <scope>NUCLEOTIDE SEQUENCE [LARGE SCALE GENOMIC DNA]</scope>
    <source>
        <strain evidence="7 8">EAF2021</strain>
    </source>
</reference>
<name>A0ABR2ICP3_9EUKA</name>
<dbReference type="SMART" id="SM00220">
    <property type="entry name" value="S_TKc"/>
    <property type="match status" value="1"/>
</dbReference>
<sequence>MIDFDGLFFDTDDYVFESNEQIGEGRYGKVYIVKCIKDDNYYAAKIIKINKGLSAQEHQNLLRESSILRKLNHPSIIKFYGINFQSLTDISKLEPTILTEYMPKGSLRSLFSTFTATKKYICILGISNAMKYLHEQGIIHKDLKLDNILIDQDDFPRICDFGLSICFPQSLTMSMNFTATDFLGTPMFMSPELLKGDDRYGPGIDVYAFSMLVYELITNRSPFPSNLSFYTLASKVINGERPNRDPSISNKMWKLLELCWQEKDNERPSFEIIFSILINDLTYFSQPINRDEIMNYINRFDMNYVPSSGVLKFACQLENTELVQSLLSIEAIDVNKKFISI</sequence>
<dbReference type="InterPro" id="IPR000719">
    <property type="entry name" value="Prot_kinase_dom"/>
</dbReference>
<evidence type="ECO:0000313" key="8">
    <source>
        <dbReference type="Proteomes" id="UP001470230"/>
    </source>
</evidence>
<dbReference type="SUPFAM" id="SSF56112">
    <property type="entry name" value="Protein kinase-like (PK-like)"/>
    <property type="match status" value="1"/>
</dbReference>
<dbReference type="PANTHER" id="PTHR23257:SF958">
    <property type="entry name" value="SERINE_THREONINE-PROTEIN KINASE WNK4"/>
    <property type="match status" value="1"/>
</dbReference>
<dbReference type="InterPro" id="IPR008271">
    <property type="entry name" value="Ser/Thr_kinase_AS"/>
</dbReference>
<proteinExistence type="inferred from homology"/>
<evidence type="ECO:0000256" key="1">
    <source>
        <dbReference type="ARBA" id="ARBA00022527"/>
    </source>
</evidence>
<dbReference type="EMBL" id="JAPFFF010000018">
    <property type="protein sequence ID" value="KAK8860813.1"/>
    <property type="molecule type" value="Genomic_DNA"/>
</dbReference>
<feature type="binding site" evidence="4">
    <location>
        <position position="45"/>
    </location>
    <ligand>
        <name>ATP</name>
        <dbReference type="ChEBI" id="CHEBI:30616"/>
    </ligand>
</feature>
<keyword evidence="1 5" id="KW-0723">Serine/threonine-protein kinase</keyword>
<evidence type="ECO:0000256" key="4">
    <source>
        <dbReference type="PROSITE-ProRule" id="PRU10141"/>
    </source>
</evidence>
<keyword evidence="2 4" id="KW-0547">Nucleotide-binding</keyword>
<dbReference type="InterPro" id="IPR017441">
    <property type="entry name" value="Protein_kinase_ATP_BS"/>
</dbReference>
<evidence type="ECO:0000256" key="5">
    <source>
        <dbReference type="RuleBase" id="RU000304"/>
    </source>
</evidence>
<organism evidence="7 8">
    <name type="scientific">Tritrichomonas musculus</name>
    <dbReference type="NCBI Taxonomy" id="1915356"/>
    <lineage>
        <taxon>Eukaryota</taxon>
        <taxon>Metamonada</taxon>
        <taxon>Parabasalia</taxon>
        <taxon>Tritrichomonadida</taxon>
        <taxon>Tritrichomonadidae</taxon>
        <taxon>Tritrichomonas</taxon>
    </lineage>
</organism>
<gene>
    <name evidence="7" type="ORF">M9Y10_012503</name>
</gene>
<feature type="domain" description="Protein kinase" evidence="6">
    <location>
        <begin position="16"/>
        <end position="284"/>
    </location>
</feature>